<evidence type="ECO:0000313" key="2">
    <source>
        <dbReference type="Proteomes" id="UP000583556"/>
    </source>
</evidence>
<comment type="caution">
    <text evidence="1">The sequence shown here is derived from an EMBL/GenBank/DDBJ whole genome shotgun (WGS) entry which is preliminary data.</text>
</comment>
<keyword evidence="2" id="KW-1185">Reference proteome</keyword>
<name>A0A7Y0GA72_9SPHN</name>
<sequence length="81" mass="8369">MGAAAISDVRIAAAHDGDAELVVTLTFPNGGKSLVTLDEFAARSLMASANATHADQLIGLGWDRVRDALIASSNRFADAAE</sequence>
<gene>
    <name evidence="1" type="ORF">HHL27_13965</name>
</gene>
<protein>
    <submittedName>
        <fullName evidence="1">Uncharacterized protein</fullName>
    </submittedName>
</protein>
<dbReference type="EMBL" id="JABBGM010000006">
    <property type="protein sequence ID" value="NML94775.1"/>
    <property type="molecule type" value="Genomic_DNA"/>
</dbReference>
<dbReference type="Proteomes" id="UP000583556">
    <property type="component" value="Unassembled WGS sequence"/>
</dbReference>
<organism evidence="1 2">
    <name type="scientific">Novosphingobium olei</name>
    <dbReference type="NCBI Taxonomy" id="2728851"/>
    <lineage>
        <taxon>Bacteria</taxon>
        <taxon>Pseudomonadati</taxon>
        <taxon>Pseudomonadota</taxon>
        <taxon>Alphaproteobacteria</taxon>
        <taxon>Sphingomonadales</taxon>
        <taxon>Sphingomonadaceae</taxon>
        <taxon>Novosphingobium</taxon>
    </lineage>
</organism>
<dbReference type="RefSeq" id="WP_169494061.1">
    <property type="nucleotide sequence ID" value="NZ_AP029021.1"/>
</dbReference>
<evidence type="ECO:0000313" key="1">
    <source>
        <dbReference type="EMBL" id="NML94775.1"/>
    </source>
</evidence>
<proteinExistence type="predicted"/>
<reference evidence="1 2" key="1">
    <citation type="submission" date="2020-04" db="EMBL/GenBank/DDBJ databases">
        <title>Novosphingobium sp. TW-4 isolated from soil.</title>
        <authorList>
            <person name="Dahal R.H."/>
            <person name="Chaudhary D.K."/>
        </authorList>
    </citation>
    <scope>NUCLEOTIDE SEQUENCE [LARGE SCALE GENOMIC DNA]</scope>
    <source>
        <strain evidence="1 2">TW-4</strain>
    </source>
</reference>
<accession>A0A7Y0GA72</accession>
<dbReference type="AlphaFoldDB" id="A0A7Y0GA72"/>